<evidence type="ECO:0000313" key="3">
    <source>
        <dbReference type="EMBL" id="WEW61716.1"/>
    </source>
</evidence>
<evidence type="ECO:0000259" key="2">
    <source>
        <dbReference type="Pfam" id="PF13926"/>
    </source>
</evidence>
<feature type="compositionally biased region" description="Basic and acidic residues" evidence="1">
    <location>
        <begin position="107"/>
        <end position="121"/>
    </location>
</feature>
<reference evidence="3" key="1">
    <citation type="submission" date="2023-03" db="EMBL/GenBank/DDBJ databases">
        <title>Emydomyces testavorans Genome Sequence.</title>
        <authorList>
            <person name="Hoyer L."/>
        </authorList>
    </citation>
    <scope>NUCLEOTIDE SEQUENCE</scope>
    <source>
        <strain evidence="3">16-2883</strain>
    </source>
</reference>
<sequence>MRHSGRSTNTKRQTRLSFSPAQSSSSPGPVHSSQVADRLANVRCSPLSSSPHTPRAAVKHEPLSSSPLRMPIVRNQELLSDGDDDDDDDEEESIRAPVSIRRTGKRKAVESIDSNGDKESSESEDIVTSSPVKRRRSNGGLQIPVDLGSQSEQELQDLKEDLEDLRDSVVTKRRTRGNAAESAVKLRRREQLEALRRRRAGEKQSTPPQESGDSEDEVTEEEGSDSSISSSSDEDIPEDSDVEAPVPEDLDEYEKDFVLQDDDAQIGVPADLIDMPFEFSRHRYKRLQDHFKDVVEWMVHNKLNPAFPREDEVYRVAFDKVNDEVMGVAGSQLISSTWRVDFRRALTARPGIEVTMYPSSVSGSCDACGRSKHPAKCDIRFSGKPYLLETLEPVFDDEDSEPTDVDDDESGPVDKCNIDRDGHRIPDADTHFYLGKFCKAKATMAHTLIHWRFHLNEWVVDYLQHKGIFANEKILEREKWSVKKRTRYANEEVDAMQKAGEIDRLWKDFNLNLKTAREQGIERRW</sequence>
<proteinExistence type="predicted"/>
<dbReference type="PANTHER" id="PTHR14689">
    <property type="entry name" value="PHORBOL-ESTER_DAG-TYPE DOMAIN-CONTAINING PROTEIN"/>
    <property type="match status" value="1"/>
</dbReference>
<evidence type="ECO:0000256" key="1">
    <source>
        <dbReference type="SAM" id="MobiDB-lite"/>
    </source>
</evidence>
<dbReference type="AlphaFoldDB" id="A0AAF0DR18"/>
<feature type="compositionally biased region" description="Acidic residues" evidence="1">
    <location>
        <begin position="80"/>
        <end position="92"/>
    </location>
</feature>
<organism evidence="3 4">
    <name type="scientific">Emydomyces testavorans</name>
    <dbReference type="NCBI Taxonomy" id="2070801"/>
    <lineage>
        <taxon>Eukaryota</taxon>
        <taxon>Fungi</taxon>
        <taxon>Dikarya</taxon>
        <taxon>Ascomycota</taxon>
        <taxon>Pezizomycotina</taxon>
        <taxon>Eurotiomycetes</taxon>
        <taxon>Eurotiomycetidae</taxon>
        <taxon>Onygenales</taxon>
        <taxon>Nannizziopsiaceae</taxon>
        <taxon>Emydomyces</taxon>
    </lineage>
</organism>
<dbReference type="EMBL" id="CP120631">
    <property type="protein sequence ID" value="WEW61716.1"/>
    <property type="molecule type" value="Genomic_DNA"/>
</dbReference>
<dbReference type="InterPro" id="IPR025451">
    <property type="entry name" value="DUF4211"/>
</dbReference>
<feature type="domain" description="DUF4211" evidence="2">
    <location>
        <begin position="256"/>
        <end position="391"/>
    </location>
</feature>
<dbReference type="GO" id="GO:0005634">
    <property type="term" value="C:nucleus"/>
    <property type="evidence" value="ECO:0007669"/>
    <property type="project" value="TreeGrafter"/>
</dbReference>
<feature type="region of interest" description="Disordered" evidence="1">
    <location>
        <begin position="1"/>
        <end position="245"/>
    </location>
</feature>
<dbReference type="Proteomes" id="UP001219355">
    <property type="component" value="Chromosome 5"/>
</dbReference>
<feature type="compositionally biased region" description="Low complexity" evidence="1">
    <location>
        <begin position="17"/>
        <end position="35"/>
    </location>
</feature>
<feature type="compositionally biased region" description="Polar residues" evidence="1">
    <location>
        <begin position="1"/>
        <end position="11"/>
    </location>
</feature>
<accession>A0AAF0DR18</accession>
<keyword evidence="4" id="KW-1185">Reference proteome</keyword>
<dbReference type="Pfam" id="PF13926">
    <property type="entry name" value="DUF4211"/>
    <property type="match status" value="1"/>
</dbReference>
<gene>
    <name evidence="3" type="ORF">PRK78_007210</name>
</gene>
<feature type="compositionally biased region" description="Acidic residues" evidence="1">
    <location>
        <begin position="212"/>
        <end position="224"/>
    </location>
</feature>
<name>A0AAF0DR18_9EURO</name>
<feature type="compositionally biased region" description="Acidic residues" evidence="1">
    <location>
        <begin position="232"/>
        <end position="245"/>
    </location>
</feature>
<dbReference type="PANTHER" id="PTHR14689:SF0">
    <property type="entry name" value="COILED-COIL DOMAIN-CONTAINING PROTEIN 82"/>
    <property type="match status" value="1"/>
</dbReference>
<protein>
    <recommendedName>
        <fullName evidence="2">DUF4211 domain-containing protein</fullName>
    </recommendedName>
</protein>
<evidence type="ECO:0000313" key="4">
    <source>
        <dbReference type="Proteomes" id="UP001219355"/>
    </source>
</evidence>